<sequence>MQLLRGEERIAEVNGIDLRGASHEQAAAALKGAGQTVTIIAQYQPEGFEPSNNILSVIQVEALTACGGFQDEQLIVRGLFVYRLIVA</sequence>
<name>A0ACB9U9H2_9CETA</name>
<keyword evidence="2" id="KW-1185">Reference proteome</keyword>
<proteinExistence type="predicted"/>
<evidence type="ECO:0000313" key="1">
    <source>
        <dbReference type="EMBL" id="KAI4561589.1"/>
    </source>
</evidence>
<dbReference type="Proteomes" id="UP001057279">
    <property type="component" value="Linkage Group LG21"/>
</dbReference>
<accession>A0ACB9U9H2</accession>
<protein>
    <submittedName>
        <fullName evidence="1">Uncharacterized protein</fullName>
    </submittedName>
</protein>
<reference evidence="1" key="1">
    <citation type="submission" date="2022-03" db="EMBL/GenBank/DDBJ databases">
        <title>Genomic analyses of argali, domestic sheep and their hybrids provide insights into chromosomal evolution, heterosis and genetic basis of agronomic traits.</title>
        <authorList>
            <person name="Li M."/>
        </authorList>
    </citation>
    <scope>NUCLEOTIDE SEQUENCE</scope>
    <source>
        <strain evidence="1">F1 hybrid</strain>
    </source>
</reference>
<dbReference type="EMBL" id="CM043046">
    <property type="protein sequence ID" value="KAI4561589.1"/>
    <property type="molecule type" value="Genomic_DNA"/>
</dbReference>
<gene>
    <name evidence="1" type="ORF">MJG53_016643</name>
</gene>
<evidence type="ECO:0000313" key="2">
    <source>
        <dbReference type="Proteomes" id="UP001057279"/>
    </source>
</evidence>
<comment type="caution">
    <text evidence="1">The sequence shown here is derived from an EMBL/GenBank/DDBJ whole genome shotgun (WGS) entry which is preliminary data.</text>
</comment>
<organism evidence="1 2">
    <name type="scientific">Ovis ammon polii x Ovis aries</name>
    <dbReference type="NCBI Taxonomy" id="2918886"/>
    <lineage>
        <taxon>Eukaryota</taxon>
        <taxon>Metazoa</taxon>
        <taxon>Chordata</taxon>
        <taxon>Craniata</taxon>
        <taxon>Vertebrata</taxon>
        <taxon>Euteleostomi</taxon>
        <taxon>Mammalia</taxon>
        <taxon>Eutheria</taxon>
        <taxon>Laurasiatheria</taxon>
        <taxon>Artiodactyla</taxon>
        <taxon>Ruminantia</taxon>
        <taxon>Pecora</taxon>
        <taxon>Bovidae</taxon>
        <taxon>Caprinae</taxon>
        <taxon>Ovis</taxon>
    </lineage>
</organism>